<evidence type="ECO:0000256" key="4">
    <source>
        <dbReference type="ARBA" id="ARBA00022837"/>
    </source>
</evidence>
<dbReference type="InterPro" id="IPR001751">
    <property type="entry name" value="S100/CaBP7/8-like_CS"/>
</dbReference>
<dbReference type="Proteomes" id="UP000694891">
    <property type="component" value="Unplaced"/>
</dbReference>
<dbReference type="PROSITE" id="PS50222">
    <property type="entry name" value="EF_HAND_2"/>
    <property type="match status" value="1"/>
</dbReference>
<dbReference type="GO" id="GO:0048306">
    <property type="term" value="F:calcium-dependent protein binding"/>
    <property type="evidence" value="ECO:0007669"/>
    <property type="project" value="TreeGrafter"/>
</dbReference>
<evidence type="ECO:0000259" key="6">
    <source>
        <dbReference type="PROSITE" id="PS50222"/>
    </source>
</evidence>
<dbReference type="PROSITE" id="PS00018">
    <property type="entry name" value="EF_HAND_1"/>
    <property type="match status" value="1"/>
</dbReference>
<dbReference type="CDD" id="cd00213">
    <property type="entry name" value="S-100"/>
    <property type="match status" value="1"/>
</dbReference>
<dbReference type="PANTHER" id="PTHR11639">
    <property type="entry name" value="S100 CALCIUM-BINDING PROTEIN"/>
    <property type="match status" value="1"/>
</dbReference>
<evidence type="ECO:0000313" key="9">
    <source>
        <dbReference type="RefSeq" id="XP_008278606.1"/>
    </source>
</evidence>
<dbReference type="GO" id="GO:0005737">
    <property type="term" value="C:cytoplasm"/>
    <property type="evidence" value="ECO:0007669"/>
    <property type="project" value="TreeGrafter"/>
</dbReference>
<reference evidence="7" key="1">
    <citation type="submission" date="2023-09" db="UniProtKB">
        <authorList>
            <consortium name="Ensembl"/>
        </authorList>
    </citation>
    <scope>IDENTIFICATION</scope>
</reference>
<dbReference type="InterPro" id="IPR034325">
    <property type="entry name" value="S-100_dom"/>
</dbReference>
<feature type="domain" description="EF-hand" evidence="6">
    <location>
        <begin position="49"/>
        <end position="84"/>
    </location>
</feature>
<accession>A0A3B4Z3Q8</accession>
<dbReference type="InterPro" id="IPR013787">
    <property type="entry name" value="S100_Ca-bd_sub"/>
</dbReference>
<dbReference type="GO" id="GO:0005509">
    <property type="term" value="F:calcium ion binding"/>
    <property type="evidence" value="ECO:0007669"/>
    <property type="project" value="InterPro"/>
</dbReference>
<proteinExistence type="inferred from homology"/>
<dbReference type="InterPro" id="IPR011992">
    <property type="entry name" value="EF-hand-dom_pair"/>
</dbReference>
<dbReference type="AlphaFoldDB" id="A0A3B4Z3Q8"/>
<dbReference type="InterPro" id="IPR002048">
    <property type="entry name" value="EF_hand_dom"/>
</dbReference>
<keyword evidence="4 5" id="KW-0106">Calcium</keyword>
<dbReference type="GeneID" id="103356287"/>
<keyword evidence="2 5" id="KW-0479">Metal-binding</keyword>
<dbReference type="Ensembl" id="ENSSPAT00000003456.1">
    <property type="protein sequence ID" value="ENSSPAP00000003398.1"/>
    <property type="gene ID" value="ENSSPAG00000002612.1"/>
</dbReference>
<sequence length="93" mass="10122">MSDVETAMKLLIKAFHKYSGKEGDASTLTKGELKDLLQTELAGFIGKSTDKAGIDKIYSNLDSNSDGLVDFTEYVTLVCSITTLCNDYLCGKK</sequence>
<dbReference type="SUPFAM" id="SSF47473">
    <property type="entry name" value="EF-hand"/>
    <property type="match status" value="1"/>
</dbReference>
<gene>
    <name evidence="9" type="primary">LOC103356287</name>
</gene>
<reference evidence="9" key="2">
    <citation type="submission" date="2025-04" db="UniProtKB">
        <authorList>
            <consortium name="RefSeq"/>
        </authorList>
    </citation>
    <scope>IDENTIFICATION</scope>
</reference>
<dbReference type="SMART" id="SM01394">
    <property type="entry name" value="S_100"/>
    <property type="match status" value="1"/>
</dbReference>
<dbReference type="GO" id="GO:0046914">
    <property type="term" value="F:transition metal ion binding"/>
    <property type="evidence" value="ECO:0007669"/>
    <property type="project" value="InterPro"/>
</dbReference>
<dbReference type="RefSeq" id="XP_008278606.1">
    <property type="nucleotide sequence ID" value="XM_008280384.1"/>
</dbReference>
<dbReference type="Gene3D" id="1.10.238.10">
    <property type="entry name" value="EF-hand"/>
    <property type="match status" value="1"/>
</dbReference>
<dbReference type="PROSITE" id="PS00303">
    <property type="entry name" value="S100_CABP"/>
    <property type="match status" value="1"/>
</dbReference>
<dbReference type="FunFam" id="1.10.238.10:FF:000044">
    <property type="entry name" value="Protein S100"/>
    <property type="match status" value="1"/>
</dbReference>
<dbReference type="OrthoDB" id="8881129at2759"/>
<evidence type="ECO:0000256" key="1">
    <source>
        <dbReference type="ARBA" id="ARBA00007323"/>
    </source>
</evidence>
<dbReference type="PANTHER" id="PTHR11639:SF118">
    <property type="entry name" value="PROTEIN S100"/>
    <property type="match status" value="1"/>
</dbReference>
<protein>
    <recommendedName>
        <fullName evidence="5">Protein S100</fullName>
    </recommendedName>
    <alternativeName>
        <fullName evidence="5">S100 calcium-binding protein</fullName>
    </alternativeName>
</protein>
<evidence type="ECO:0000313" key="7">
    <source>
        <dbReference type="Ensembl" id="ENSSPAP00000003398.1"/>
    </source>
</evidence>
<name>A0A3B4Z3Q8_9TELE</name>
<evidence type="ECO:0000256" key="3">
    <source>
        <dbReference type="ARBA" id="ARBA00022737"/>
    </source>
</evidence>
<dbReference type="STRING" id="144197.ENSSPAP00000003398"/>
<dbReference type="Pfam" id="PF01023">
    <property type="entry name" value="S_100"/>
    <property type="match status" value="1"/>
</dbReference>
<evidence type="ECO:0000256" key="5">
    <source>
        <dbReference type="RuleBase" id="RU361184"/>
    </source>
</evidence>
<dbReference type="InterPro" id="IPR018247">
    <property type="entry name" value="EF_Hand_1_Ca_BS"/>
</dbReference>
<keyword evidence="3" id="KW-0677">Repeat</keyword>
<evidence type="ECO:0000256" key="2">
    <source>
        <dbReference type="ARBA" id="ARBA00022723"/>
    </source>
</evidence>
<evidence type="ECO:0000313" key="8">
    <source>
        <dbReference type="Proteomes" id="UP000694891"/>
    </source>
</evidence>
<comment type="similarity">
    <text evidence="1 5">Belongs to the S-100 family.</text>
</comment>
<keyword evidence="8" id="KW-1185">Reference proteome</keyword>
<dbReference type="GeneTree" id="ENSGT00940000166691"/>
<organism evidence="7">
    <name type="scientific">Stegastes partitus</name>
    <name type="common">bicolor damselfish</name>
    <dbReference type="NCBI Taxonomy" id="144197"/>
    <lineage>
        <taxon>Eukaryota</taxon>
        <taxon>Metazoa</taxon>
        <taxon>Chordata</taxon>
        <taxon>Craniata</taxon>
        <taxon>Vertebrata</taxon>
        <taxon>Euteleostomi</taxon>
        <taxon>Actinopterygii</taxon>
        <taxon>Neopterygii</taxon>
        <taxon>Teleostei</taxon>
        <taxon>Neoteleostei</taxon>
        <taxon>Acanthomorphata</taxon>
        <taxon>Ovalentaria</taxon>
        <taxon>Pomacentridae</taxon>
        <taxon>Stegastes</taxon>
    </lineage>
</organism>